<reference evidence="1" key="1">
    <citation type="journal article" date="2019" name="PLoS Negl. Trop. Dis.">
        <title>Revisiting the worldwide diversity of Leptospira species in the environment.</title>
        <authorList>
            <person name="Vincent A.T."/>
            <person name="Schiettekatte O."/>
            <person name="Bourhy P."/>
            <person name="Veyrier F.J."/>
            <person name="Picardeau M."/>
        </authorList>
    </citation>
    <scope>NUCLEOTIDE SEQUENCE [LARGE SCALE GENOMIC DNA]</scope>
    <source>
        <strain evidence="1">201300427</strain>
    </source>
</reference>
<dbReference type="AlphaFoldDB" id="A0A4R9LTW3"/>
<dbReference type="OrthoDB" id="337114at2"/>
<dbReference type="Gene3D" id="1.25.40.10">
    <property type="entry name" value="Tetratricopeptide repeat domain"/>
    <property type="match status" value="1"/>
</dbReference>
<keyword evidence="2" id="KW-1185">Reference proteome</keyword>
<dbReference type="SUPFAM" id="SSF48452">
    <property type="entry name" value="TPR-like"/>
    <property type="match status" value="1"/>
</dbReference>
<gene>
    <name evidence="1" type="ORF">EHS15_18385</name>
</gene>
<protein>
    <recommendedName>
        <fullName evidence="3">Tetratricopeptide repeat protein</fullName>
    </recommendedName>
</protein>
<evidence type="ECO:0008006" key="3">
    <source>
        <dbReference type="Google" id="ProtNLM"/>
    </source>
</evidence>
<dbReference type="RefSeq" id="WP_135762049.1">
    <property type="nucleotide sequence ID" value="NZ_RQHW01000079.1"/>
</dbReference>
<accession>A0A4R9LTW3</accession>
<organism evidence="1 2">
    <name type="scientific">Leptospira idonii</name>
    <dbReference type="NCBI Taxonomy" id="1193500"/>
    <lineage>
        <taxon>Bacteria</taxon>
        <taxon>Pseudomonadati</taxon>
        <taxon>Spirochaetota</taxon>
        <taxon>Spirochaetia</taxon>
        <taxon>Leptospirales</taxon>
        <taxon>Leptospiraceae</taxon>
        <taxon>Leptospira</taxon>
    </lineage>
</organism>
<dbReference type="InterPro" id="IPR011990">
    <property type="entry name" value="TPR-like_helical_dom_sf"/>
</dbReference>
<comment type="caution">
    <text evidence="1">The sequence shown here is derived from an EMBL/GenBank/DDBJ whole genome shotgun (WGS) entry which is preliminary data.</text>
</comment>
<dbReference type="EMBL" id="RQHW01000079">
    <property type="protein sequence ID" value="TGN17142.1"/>
    <property type="molecule type" value="Genomic_DNA"/>
</dbReference>
<dbReference type="SMART" id="SM00028">
    <property type="entry name" value="TPR"/>
    <property type="match status" value="3"/>
</dbReference>
<name>A0A4R9LTW3_9LEPT</name>
<sequence>MKHFLSAFFLLSFLFCSYPIKKQEMIEGDKVFLSAQENDPAYACNEEALVLTRKGKLDLAEAKWDDCIQKFPSQLYVHLNRLHFYYVLDEYEVFKKKVEASSPNRNSPIYNQLLQFLHDHLRWEERVVLLDGLLRVKGWELYASEELAKYYFQQGNIPFSEAYWNQILEINPFHEEALFGMIEIQTQKEKWHTVLDYAKSISIAAKKNREFHYFLVKANFELGRYAEALKWIDSALPSEKSQISFLEVWRDCLLLSKDDPSWAPLLPYYRKAVSQGYSVPESVFFPTSDRSGKELRRTIRAGRQ</sequence>
<evidence type="ECO:0000313" key="2">
    <source>
        <dbReference type="Proteomes" id="UP000298058"/>
    </source>
</evidence>
<proteinExistence type="predicted"/>
<evidence type="ECO:0000313" key="1">
    <source>
        <dbReference type="EMBL" id="TGN17142.1"/>
    </source>
</evidence>
<dbReference type="Proteomes" id="UP000298058">
    <property type="component" value="Unassembled WGS sequence"/>
</dbReference>
<dbReference type="InterPro" id="IPR019734">
    <property type="entry name" value="TPR_rpt"/>
</dbReference>